<protein>
    <submittedName>
        <fullName evidence="1">Uncharacterized protein</fullName>
    </submittedName>
</protein>
<sequence length="96" mass="11117">MIANSGCTEEERVDVTALDQRFWQVKVDGEVAGYVDEIKVAGETRYRARRLKYPDGRWLLIGEWWELDPALAACADVPRGKVRVRKLVVPPQNRWF</sequence>
<keyword evidence="2" id="KW-1185">Reference proteome</keyword>
<proteinExistence type="predicted"/>
<dbReference type="RefSeq" id="WP_183320695.1">
    <property type="nucleotide sequence ID" value="NZ_JACHBP010000001.1"/>
</dbReference>
<name>A0A4R8VAM5_9MICO</name>
<evidence type="ECO:0000313" key="2">
    <source>
        <dbReference type="Proteomes" id="UP000298488"/>
    </source>
</evidence>
<dbReference type="EMBL" id="SOFI01000003">
    <property type="protein sequence ID" value="TFB79823.1"/>
    <property type="molecule type" value="Genomic_DNA"/>
</dbReference>
<gene>
    <name evidence="1" type="ORF">E3N84_07060</name>
</gene>
<accession>A0A4R8VAM5</accession>
<dbReference type="Proteomes" id="UP000298488">
    <property type="component" value="Unassembled WGS sequence"/>
</dbReference>
<comment type="caution">
    <text evidence="1">The sequence shown here is derived from an EMBL/GenBank/DDBJ whole genome shotgun (WGS) entry which is preliminary data.</text>
</comment>
<dbReference type="AlphaFoldDB" id="A0A4R8VAM5"/>
<evidence type="ECO:0000313" key="1">
    <source>
        <dbReference type="EMBL" id="TFB79823.1"/>
    </source>
</evidence>
<organism evidence="1 2">
    <name type="scientific">Terrimesophilobacter mesophilus</name>
    <dbReference type="NCBI Taxonomy" id="433647"/>
    <lineage>
        <taxon>Bacteria</taxon>
        <taxon>Bacillati</taxon>
        <taxon>Actinomycetota</taxon>
        <taxon>Actinomycetes</taxon>
        <taxon>Micrococcales</taxon>
        <taxon>Microbacteriaceae</taxon>
        <taxon>Terrimesophilobacter</taxon>
    </lineage>
</organism>
<reference evidence="1 2" key="1">
    <citation type="submission" date="2019-03" db="EMBL/GenBank/DDBJ databases">
        <title>Genomics of glacier-inhabiting Cryobacterium strains.</title>
        <authorList>
            <person name="Liu Q."/>
            <person name="Xin Y.-H."/>
        </authorList>
    </citation>
    <scope>NUCLEOTIDE SEQUENCE [LARGE SCALE GENOMIC DNA]</scope>
    <source>
        <strain evidence="1 2">CGMCC 1.10440</strain>
    </source>
</reference>